<accession>A0A6G0Y8G1</accession>
<gene>
    <name evidence="1" type="ORF">FWK35_00025704</name>
</gene>
<reference evidence="1 2" key="1">
    <citation type="submission" date="2019-08" db="EMBL/GenBank/DDBJ databases">
        <title>Whole genome of Aphis craccivora.</title>
        <authorList>
            <person name="Voronova N.V."/>
            <person name="Shulinski R.S."/>
            <person name="Bandarenka Y.V."/>
            <person name="Zhorov D.G."/>
            <person name="Warner D."/>
        </authorList>
    </citation>
    <scope>NUCLEOTIDE SEQUENCE [LARGE SCALE GENOMIC DNA]</scope>
    <source>
        <strain evidence="1">180601</strain>
        <tissue evidence="1">Whole Body</tissue>
    </source>
</reference>
<proteinExistence type="predicted"/>
<keyword evidence="2" id="KW-1185">Reference proteome</keyword>
<name>A0A6G0Y8G1_APHCR</name>
<dbReference type="EMBL" id="VUJU01005485">
    <property type="protein sequence ID" value="KAF0751074.1"/>
    <property type="molecule type" value="Genomic_DNA"/>
</dbReference>
<comment type="caution">
    <text evidence="1">The sequence shown here is derived from an EMBL/GenBank/DDBJ whole genome shotgun (WGS) entry which is preliminary data.</text>
</comment>
<sequence>MSDTAMENYENWCRSVIYNLDLEVNHIIKAFGLPPPINVLWMYRDLHKLQYTSSETLMIQAVRQECEEKYEATEVCVDTLKKPRGFWRRIKKRFSVIFREICCCGCATHHHKE</sequence>
<protein>
    <submittedName>
        <fullName evidence="1">Uncharacterized protein</fullName>
    </submittedName>
</protein>
<dbReference type="Proteomes" id="UP000478052">
    <property type="component" value="Unassembled WGS sequence"/>
</dbReference>
<organism evidence="1 2">
    <name type="scientific">Aphis craccivora</name>
    <name type="common">Cowpea aphid</name>
    <dbReference type="NCBI Taxonomy" id="307492"/>
    <lineage>
        <taxon>Eukaryota</taxon>
        <taxon>Metazoa</taxon>
        <taxon>Ecdysozoa</taxon>
        <taxon>Arthropoda</taxon>
        <taxon>Hexapoda</taxon>
        <taxon>Insecta</taxon>
        <taxon>Pterygota</taxon>
        <taxon>Neoptera</taxon>
        <taxon>Paraneoptera</taxon>
        <taxon>Hemiptera</taxon>
        <taxon>Sternorrhyncha</taxon>
        <taxon>Aphidomorpha</taxon>
        <taxon>Aphidoidea</taxon>
        <taxon>Aphididae</taxon>
        <taxon>Aphidini</taxon>
        <taxon>Aphis</taxon>
        <taxon>Aphis</taxon>
    </lineage>
</organism>
<evidence type="ECO:0000313" key="1">
    <source>
        <dbReference type="EMBL" id="KAF0751074.1"/>
    </source>
</evidence>
<evidence type="ECO:0000313" key="2">
    <source>
        <dbReference type="Proteomes" id="UP000478052"/>
    </source>
</evidence>
<dbReference type="AlphaFoldDB" id="A0A6G0Y8G1"/>